<dbReference type="GO" id="GO:0016747">
    <property type="term" value="F:acyltransferase activity, transferring groups other than amino-acyl groups"/>
    <property type="evidence" value="ECO:0007669"/>
    <property type="project" value="InterPro"/>
</dbReference>
<dbReference type="SUPFAM" id="SSF55729">
    <property type="entry name" value="Acyl-CoA N-acyltransferases (Nat)"/>
    <property type="match status" value="1"/>
</dbReference>
<organism evidence="1 2">
    <name type="scientific">Orbilia oligospora</name>
    <name type="common">Nematode-trapping fungus</name>
    <name type="synonym">Arthrobotrys oligospora</name>
    <dbReference type="NCBI Taxonomy" id="2813651"/>
    <lineage>
        <taxon>Eukaryota</taxon>
        <taxon>Fungi</taxon>
        <taxon>Dikarya</taxon>
        <taxon>Ascomycota</taxon>
        <taxon>Pezizomycotina</taxon>
        <taxon>Orbiliomycetes</taxon>
        <taxon>Orbiliales</taxon>
        <taxon>Orbiliaceae</taxon>
        <taxon>Orbilia</taxon>
    </lineage>
</organism>
<dbReference type="InterPro" id="IPR000182">
    <property type="entry name" value="GNAT_dom"/>
</dbReference>
<dbReference type="AlphaFoldDB" id="A0A7C8PVP3"/>
<dbReference type="PANTHER" id="PTHR42791">
    <property type="entry name" value="GNAT FAMILY ACETYLTRANSFERASE"/>
    <property type="match status" value="1"/>
</dbReference>
<dbReference type="EMBL" id="SOZJ01000003">
    <property type="protein sequence ID" value="TGJ68832.1"/>
    <property type="molecule type" value="Genomic_DNA"/>
</dbReference>
<name>A0A7C8PVP3_ORBOL</name>
<dbReference type="Proteomes" id="UP000297595">
    <property type="component" value="Unassembled WGS sequence"/>
</dbReference>
<protein>
    <submittedName>
        <fullName evidence="1">Uncharacterized protein</fullName>
    </submittedName>
</protein>
<dbReference type="PROSITE" id="PS51186">
    <property type="entry name" value="GNAT"/>
    <property type="match status" value="1"/>
</dbReference>
<proteinExistence type="predicted"/>
<accession>A0A7C8PVP3</accession>
<gene>
    <name evidence="1" type="ORF">EYR41_004916</name>
</gene>
<dbReference type="PANTHER" id="PTHR42791:SF1">
    <property type="entry name" value="N-ACETYLTRANSFERASE DOMAIN-CONTAINING PROTEIN"/>
    <property type="match status" value="1"/>
</dbReference>
<dbReference type="CDD" id="cd04301">
    <property type="entry name" value="NAT_SF"/>
    <property type="match status" value="1"/>
</dbReference>
<dbReference type="InterPro" id="IPR016181">
    <property type="entry name" value="Acyl_CoA_acyltransferase"/>
</dbReference>
<comment type="caution">
    <text evidence="1">The sequence shown here is derived from an EMBL/GenBank/DDBJ whole genome shotgun (WGS) entry which is preliminary data.</text>
</comment>
<sequence>MNIPSLPFPALPTINGFKYTIRQATVTDIPSLTTLHMAAFGDELDQIIPNNVDGRAWMSEAFRVCFEEFGNDCLTVAVIARKAEGYGDDDDNLEEGGEIVAYARYILPTREVWDNMYSYPKAVGEMDQNKIDEFLGGLEEQHAEAMGWGDGQVGVRHFWFENLATHPSHRRLGIGRALVRYLCTLADEMGLEVYLDASDFGMGLYEKFGFRTVEGMGNRAVSAPMVRKVKG</sequence>
<evidence type="ECO:0000313" key="1">
    <source>
        <dbReference type="EMBL" id="TGJ68832.1"/>
    </source>
</evidence>
<evidence type="ECO:0000313" key="2">
    <source>
        <dbReference type="Proteomes" id="UP000297595"/>
    </source>
</evidence>
<reference evidence="1 2" key="1">
    <citation type="submission" date="2019-03" db="EMBL/GenBank/DDBJ databases">
        <title>Nematode-trapping fungi genome.</title>
        <authorList>
            <person name="Vidal-Diez De Ulzurrun G."/>
        </authorList>
    </citation>
    <scope>NUCLEOTIDE SEQUENCE [LARGE SCALE GENOMIC DNA]</scope>
    <source>
        <strain evidence="1 2">TWF154</strain>
    </source>
</reference>
<dbReference type="InterPro" id="IPR052523">
    <property type="entry name" value="Trichothecene_AcTrans"/>
</dbReference>
<dbReference type="Gene3D" id="3.40.630.30">
    <property type="match status" value="1"/>
</dbReference>
<dbReference type="Pfam" id="PF13508">
    <property type="entry name" value="Acetyltransf_7"/>
    <property type="match status" value="1"/>
</dbReference>